<evidence type="ECO:0000256" key="4">
    <source>
        <dbReference type="ARBA" id="ARBA00022989"/>
    </source>
</evidence>
<keyword evidence="2" id="KW-0813">Transport</keyword>
<evidence type="ECO:0000256" key="6">
    <source>
        <dbReference type="SAM" id="Phobius"/>
    </source>
</evidence>
<dbReference type="InterPro" id="IPR036837">
    <property type="entry name" value="Cation_efflux_CTD_sf"/>
</dbReference>
<accession>A0A7X3G2P8</accession>
<dbReference type="InterPro" id="IPR002524">
    <property type="entry name" value="Cation_efflux"/>
</dbReference>
<dbReference type="Proteomes" id="UP000443353">
    <property type="component" value="Unassembled WGS sequence"/>
</dbReference>
<evidence type="ECO:0000313" key="8">
    <source>
        <dbReference type="EMBL" id="MVW62350.1"/>
    </source>
</evidence>
<dbReference type="InterPro" id="IPR058533">
    <property type="entry name" value="Cation_efflux_TM"/>
</dbReference>
<dbReference type="RefSeq" id="WP_056131341.1">
    <property type="nucleotide sequence ID" value="NZ_CP168562.1"/>
</dbReference>
<organism evidence="8 9">
    <name type="scientific">Massilia cellulosiltytica</name>
    <dbReference type="NCBI Taxonomy" id="2683234"/>
    <lineage>
        <taxon>Bacteria</taxon>
        <taxon>Pseudomonadati</taxon>
        <taxon>Pseudomonadota</taxon>
        <taxon>Betaproteobacteria</taxon>
        <taxon>Burkholderiales</taxon>
        <taxon>Oxalobacteraceae</taxon>
        <taxon>Telluria group</taxon>
        <taxon>Massilia</taxon>
    </lineage>
</organism>
<dbReference type="InterPro" id="IPR027469">
    <property type="entry name" value="Cation_efflux_TMD_sf"/>
</dbReference>
<dbReference type="SUPFAM" id="SSF160240">
    <property type="entry name" value="Cation efflux protein cytoplasmic domain-like"/>
    <property type="match status" value="1"/>
</dbReference>
<dbReference type="Pfam" id="PF01545">
    <property type="entry name" value="Cation_efflux"/>
    <property type="match status" value="1"/>
</dbReference>
<evidence type="ECO:0000259" key="7">
    <source>
        <dbReference type="Pfam" id="PF01545"/>
    </source>
</evidence>
<keyword evidence="9" id="KW-1185">Reference proteome</keyword>
<dbReference type="GO" id="GO:0006829">
    <property type="term" value="P:zinc ion transport"/>
    <property type="evidence" value="ECO:0007669"/>
    <property type="project" value="InterPro"/>
</dbReference>
<proteinExistence type="predicted"/>
<feature type="transmembrane region" description="Helical" evidence="6">
    <location>
        <begin position="121"/>
        <end position="141"/>
    </location>
</feature>
<dbReference type="GO" id="GO:0008324">
    <property type="term" value="F:monoatomic cation transmembrane transporter activity"/>
    <property type="evidence" value="ECO:0007669"/>
    <property type="project" value="InterPro"/>
</dbReference>
<evidence type="ECO:0000256" key="5">
    <source>
        <dbReference type="ARBA" id="ARBA00023136"/>
    </source>
</evidence>
<keyword evidence="3 6" id="KW-0812">Transmembrane</keyword>
<keyword evidence="5 6" id="KW-0472">Membrane</keyword>
<dbReference type="GO" id="GO:0016020">
    <property type="term" value="C:membrane"/>
    <property type="evidence" value="ECO:0007669"/>
    <property type="project" value="UniProtKB-SubCell"/>
</dbReference>
<evidence type="ECO:0000256" key="3">
    <source>
        <dbReference type="ARBA" id="ARBA00022692"/>
    </source>
</evidence>
<feature type="transmembrane region" description="Helical" evidence="6">
    <location>
        <begin position="203"/>
        <end position="220"/>
    </location>
</feature>
<dbReference type="SUPFAM" id="SSF161111">
    <property type="entry name" value="Cation efflux protein transmembrane domain-like"/>
    <property type="match status" value="1"/>
</dbReference>
<comment type="caution">
    <text evidence="8">The sequence shown here is derived from an EMBL/GenBank/DDBJ whole genome shotgun (WGS) entry which is preliminary data.</text>
</comment>
<evidence type="ECO:0000256" key="2">
    <source>
        <dbReference type="ARBA" id="ARBA00022448"/>
    </source>
</evidence>
<dbReference type="Gene3D" id="1.20.1510.10">
    <property type="entry name" value="Cation efflux protein transmembrane domain"/>
    <property type="match status" value="1"/>
</dbReference>
<dbReference type="PANTHER" id="PTHR13414">
    <property type="entry name" value="HUEL-CATION TRANSPORTER"/>
    <property type="match status" value="1"/>
</dbReference>
<dbReference type="EMBL" id="WSES01000006">
    <property type="protein sequence ID" value="MVW62350.1"/>
    <property type="molecule type" value="Genomic_DNA"/>
</dbReference>
<protein>
    <submittedName>
        <fullName evidence="8">Cation diffusion facilitator family transporter</fullName>
    </submittedName>
</protein>
<keyword evidence="4 6" id="KW-1133">Transmembrane helix</keyword>
<comment type="subcellular location">
    <subcellularLocation>
        <location evidence="1">Membrane</location>
        <topology evidence="1">Multi-pass membrane protein</topology>
    </subcellularLocation>
</comment>
<reference evidence="8 9" key="1">
    <citation type="submission" date="2019-12" db="EMBL/GenBank/DDBJ databases">
        <authorList>
            <person name="Li C."/>
            <person name="Zhao J."/>
        </authorList>
    </citation>
    <scope>NUCLEOTIDE SEQUENCE [LARGE SCALE GENOMIC DNA]</scope>
    <source>
        <strain evidence="8 9">NEAU-DD11</strain>
    </source>
</reference>
<gene>
    <name evidence="8" type="ORF">GPY61_20685</name>
</gene>
<feature type="transmembrane region" description="Helical" evidence="6">
    <location>
        <begin position="85"/>
        <end position="109"/>
    </location>
</feature>
<feature type="transmembrane region" description="Helical" evidence="6">
    <location>
        <begin position="168"/>
        <end position="191"/>
    </location>
</feature>
<dbReference type="PANTHER" id="PTHR13414:SF9">
    <property type="entry name" value="PROTON-COUPLED ZINC ANTIPORTER SLC30A9, MITOCHONDRIAL"/>
    <property type="match status" value="1"/>
</dbReference>
<evidence type="ECO:0000256" key="1">
    <source>
        <dbReference type="ARBA" id="ARBA00004141"/>
    </source>
</evidence>
<evidence type="ECO:0000313" key="9">
    <source>
        <dbReference type="Proteomes" id="UP000443353"/>
    </source>
</evidence>
<dbReference type="AlphaFoldDB" id="A0A7X3G2P8"/>
<dbReference type="InterPro" id="IPR040177">
    <property type="entry name" value="SLC30A9"/>
</dbReference>
<sequence length="316" mass="33812">MTETNKEESGKDGGSRKVIYAAILANLGIAVAKFIVAAITGSAAMLAEGIHSAVDTGNEFLLLVGERNSEKPPDKRHPFGYGKALYFWALLVALSVFSLGGGLSIYHGISALRHPEPLEDPMWNYVVLGVSACFEGYSWNVSRKALNKRRKPGASLWQTVHASKDASVFTVFIEDTAALLGLAIAAAGILLGHVFDSPYFDPAASVLIGLLLVGAAFALARETGALLVGEGIGTDATRRVCEILRDDPAIEDVGKLLSMQLGPDEVLLTAAVRFNRGMRIDEVEAAIERLEKAVAAVYPAIRHIYFESGALRSAMR</sequence>
<feature type="transmembrane region" description="Helical" evidence="6">
    <location>
        <begin position="18"/>
        <end position="39"/>
    </location>
</feature>
<dbReference type="NCBIfam" id="TIGR01297">
    <property type="entry name" value="CDF"/>
    <property type="match status" value="1"/>
</dbReference>
<name>A0A7X3G2P8_9BURK</name>
<feature type="domain" description="Cation efflux protein transmembrane" evidence="7">
    <location>
        <begin position="20"/>
        <end position="227"/>
    </location>
</feature>